<feature type="binding site" evidence="2">
    <location>
        <position position="4"/>
    </location>
    <ligand>
        <name>Zn(2+)</name>
        <dbReference type="ChEBI" id="CHEBI:29105"/>
        <label>1</label>
    </ligand>
</feature>
<dbReference type="GO" id="GO:0046872">
    <property type="term" value="F:metal ion binding"/>
    <property type="evidence" value="ECO:0007669"/>
    <property type="project" value="UniProtKB-KW"/>
</dbReference>
<organism evidence="6 7">
    <name type="scientific">Pyrodictium occultum</name>
    <dbReference type="NCBI Taxonomy" id="2309"/>
    <lineage>
        <taxon>Archaea</taxon>
        <taxon>Thermoproteota</taxon>
        <taxon>Thermoprotei</taxon>
        <taxon>Desulfurococcales</taxon>
        <taxon>Pyrodictiaceae</taxon>
        <taxon>Pyrodictium</taxon>
    </lineage>
</organism>
<dbReference type="PIRSF" id="PIRSF004976">
    <property type="entry name" value="ATPase_YdaO"/>
    <property type="match status" value="1"/>
</dbReference>
<dbReference type="Gene3D" id="3.40.50.620">
    <property type="entry name" value="HUPs"/>
    <property type="match status" value="1"/>
</dbReference>
<evidence type="ECO:0000259" key="4">
    <source>
        <dbReference type="Pfam" id="PF01171"/>
    </source>
</evidence>
<evidence type="ECO:0000313" key="6">
    <source>
        <dbReference type="EMBL" id="KSW11459.1"/>
    </source>
</evidence>
<evidence type="ECO:0000313" key="7">
    <source>
        <dbReference type="Proteomes" id="UP000053352"/>
    </source>
</evidence>
<dbReference type="SUPFAM" id="SSF52402">
    <property type="entry name" value="Adenine nucleotide alpha hydrolases-like"/>
    <property type="match status" value="1"/>
</dbReference>
<feature type="binding site" evidence="2">
    <location>
        <position position="289"/>
    </location>
    <ligand>
        <name>Zn(2+)</name>
        <dbReference type="ChEBI" id="CHEBI:29105"/>
        <label>2</label>
    </ligand>
</feature>
<feature type="domain" description="2-thiouridine synthetase TtuA-like N-terminal LIM" evidence="5">
    <location>
        <begin position="3"/>
        <end position="28"/>
    </location>
</feature>
<protein>
    <submittedName>
        <fullName evidence="6">ATPase</fullName>
    </submittedName>
</protein>
<feature type="compositionally biased region" description="Gly residues" evidence="3">
    <location>
        <begin position="346"/>
        <end position="356"/>
    </location>
</feature>
<feature type="binding site" evidence="2">
    <location>
        <position position="304"/>
    </location>
    <ligand>
        <name>Zn(2+)</name>
        <dbReference type="ChEBI" id="CHEBI:29105"/>
        <label>2</label>
    </ligand>
</feature>
<evidence type="ECO:0000256" key="1">
    <source>
        <dbReference type="ARBA" id="ARBA00022679"/>
    </source>
</evidence>
<reference evidence="6 7" key="1">
    <citation type="submission" date="2015-11" db="EMBL/GenBank/DDBJ databases">
        <title>Genome sequence of Pyrodictium occultum PL-19, a marine hyperthermophilic archaeon isolated from Volcano, Italy.</title>
        <authorList>
            <person name="Utturkar S."/>
            <person name="Huber H."/>
            <person name="Leptihn S."/>
            <person name="Brown S."/>
            <person name="Stetter K.O."/>
            <person name="Podar M."/>
        </authorList>
    </citation>
    <scope>NUCLEOTIDE SEQUENCE [LARGE SCALE GENOMIC DNA]</scope>
    <source>
        <strain evidence="6 7">PL-19</strain>
    </source>
</reference>
<dbReference type="Pfam" id="PF22082">
    <property type="entry name" value="TtuA_LIM_N"/>
    <property type="match status" value="1"/>
</dbReference>
<dbReference type="RefSeq" id="WP_058370131.1">
    <property type="nucleotide sequence ID" value="NZ_LNTB01000001.1"/>
</dbReference>
<feature type="binding site" evidence="2">
    <location>
        <position position="26"/>
    </location>
    <ligand>
        <name>Zn(2+)</name>
        <dbReference type="ChEBI" id="CHEBI:29105"/>
        <label>1</label>
    </ligand>
</feature>
<dbReference type="InterPro" id="IPR011063">
    <property type="entry name" value="TilS/TtcA_N"/>
</dbReference>
<comment type="caution">
    <text evidence="6">The sequence shown here is derived from an EMBL/GenBank/DDBJ whole genome shotgun (WGS) entry which is preliminary data.</text>
</comment>
<feature type="region of interest" description="Disordered" evidence="3">
    <location>
        <begin position="334"/>
        <end position="356"/>
    </location>
</feature>
<dbReference type="NCBIfam" id="TIGR00269">
    <property type="entry name" value="TIGR00269 family protein"/>
    <property type="match status" value="1"/>
</dbReference>
<dbReference type="GO" id="GO:0000049">
    <property type="term" value="F:tRNA binding"/>
    <property type="evidence" value="ECO:0007669"/>
    <property type="project" value="InterPro"/>
</dbReference>
<dbReference type="InterPro" id="IPR000541">
    <property type="entry name" value="Ncs6/Tuc1/Ctu1"/>
</dbReference>
<feature type="binding site" evidence="2">
    <location>
        <position position="23"/>
    </location>
    <ligand>
        <name>Zn(2+)</name>
        <dbReference type="ChEBI" id="CHEBI:29105"/>
        <label>1</label>
    </ligand>
</feature>
<accession>A0A0V8RTY0</accession>
<dbReference type="GO" id="GO:0002143">
    <property type="term" value="P:tRNA wobble position uridine thiolation"/>
    <property type="evidence" value="ECO:0007669"/>
    <property type="project" value="TreeGrafter"/>
</dbReference>
<sequence>MARCSVCGRRAVYVNRAAGVAFCERHFLEYFDRKVRRTIRRYRLFRPREHIVVAVSGGKDSMALLHYLRGLARRVPGWRVTALLVDEGIRGYREYTVKRLVEYAEEHGVDYHIARFKDYIGYTLDEIVRRGRERGLPYLPCTYCGVFRRYIMNKAARELGGTVVATAHNLDDVVQTYLMNIIGNDWEKVVRLGPVSGPASHPKFVRKVKPFYEVLEKETALYAVINGLYTGFEECPYARLSIRWSVRRMINELEERSPGVKYSLLRSLETAIKLLRSQGAGEAERLYTCALCGEPSAHPVCRACQLRLQLGIMEVSREKLESLPPEARRMVEESLRLAEKRRPGGRGDGGGGSGGR</sequence>
<dbReference type="Proteomes" id="UP000053352">
    <property type="component" value="Unassembled WGS sequence"/>
</dbReference>
<evidence type="ECO:0000256" key="2">
    <source>
        <dbReference type="PIRSR" id="PIRSR004976-50"/>
    </source>
</evidence>
<feature type="binding site" evidence="2">
    <location>
        <position position="7"/>
    </location>
    <ligand>
        <name>Zn(2+)</name>
        <dbReference type="ChEBI" id="CHEBI:29105"/>
        <label>1</label>
    </ligand>
</feature>
<dbReference type="AlphaFoldDB" id="A0A0V8RTY0"/>
<dbReference type="InterPro" id="IPR035107">
    <property type="entry name" value="tRNA_thiolation_TtcA_Ctu1"/>
</dbReference>
<dbReference type="GO" id="GO:0016740">
    <property type="term" value="F:transferase activity"/>
    <property type="evidence" value="ECO:0007669"/>
    <property type="project" value="UniProtKB-KW"/>
</dbReference>
<keyword evidence="7" id="KW-1185">Reference proteome</keyword>
<dbReference type="InterPro" id="IPR014729">
    <property type="entry name" value="Rossmann-like_a/b/a_fold"/>
</dbReference>
<evidence type="ECO:0000259" key="5">
    <source>
        <dbReference type="Pfam" id="PF22082"/>
    </source>
</evidence>
<keyword evidence="2" id="KW-0479">Metal-binding</keyword>
<feature type="binding site" evidence="2">
    <location>
        <position position="292"/>
    </location>
    <ligand>
        <name>Zn(2+)</name>
        <dbReference type="ChEBI" id="CHEBI:29105"/>
        <label>2</label>
    </ligand>
</feature>
<name>A0A0V8RTY0_PYROC</name>
<dbReference type="GO" id="GO:0002144">
    <property type="term" value="C:cytosolic tRNA wobble base thiouridylase complex"/>
    <property type="evidence" value="ECO:0007669"/>
    <property type="project" value="TreeGrafter"/>
</dbReference>
<keyword evidence="2" id="KW-0862">Zinc</keyword>
<keyword evidence="1" id="KW-0808">Transferase</keyword>
<dbReference type="EMBL" id="LNTB01000001">
    <property type="protein sequence ID" value="KSW11459.1"/>
    <property type="molecule type" value="Genomic_DNA"/>
</dbReference>
<dbReference type="InterPro" id="IPR054306">
    <property type="entry name" value="TtuA-like_LIM_N"/>
</dbReference>
<gene>
    <name evidence="6" type="ORF">CF15_00975</name>
</gene>
<dbReference type="PANTHER" id="PTHR11807">
    <property type="entry name" value="ATPASES OF THE PP SUPERFAMILY-RELATED"/>
    <property type="match status" value="1"/>
</dbReference>
<dbReference type="Pfam" id="PF01171">
    <property type="entry name" value="ATP_bind_3"/>
    <property type="match status" value="1"/>
</dbReference>
<dbReference type="STRING" id="2309.CF15_00975"/>
<proteinExistence type="predicted"/>
<evidence type="ECO:0000256" key="3">
    <source>
        <dbReference type="SAM" id="MobiDB-lite"/>
    </source>
</evidence>
<dbReference type="OrthoDB" id="33422at2157"/>
<dbReference type="PANTHER" id="PTHR11807:SF12">
    <property type="entry name" value="CYTOPLASMIC TRNA 2-THIOLATION PROTEIN 1"/>
    <property type="match status" value="1"/>
</dbReference>
<feature type="binding site" evidence="2">
    <location>
        <position position="301"/>
    </location>
    <ligand>
        <name>Zn(2+)</name>
        <dbReference type="ChEBI" id="CHEBI:29105"/>
        <label>2</label>
    </ligand>
</feature>
<feature type="domain" description="tRNA(Ile)-lysidine/2-thiocytidine synthase N-terminal" evidence="4">
    <location>
        <begin position="50"/>
        <end position="183"/>
    </location>
</feature>